<protein>
    <recommendedName>
        <fullName evidence="3">ribose-phosphate diphosphokinase</fullName>
        <ecNumber evidence="3">2.7.6.1</ecNumber>
    </recommendedName>
</protein>
<dbReference type="EMBL" id="FN648510">
    <property type="protein sequence ID" value="CBJ49277.1"/>
    <property type="molecule type" value="Genomic_DNA"/>
</dbReference>
<dbReference type="InterPro" id="IPR000836">
    <property type="entry name" value="PRTase_dom"/>
</dbReference>
<keyword evidence="8" id="KW-0067">ATP-binding</keyword>
<feature type="compositionally biased region" description="Gly residues" evidence="10">
    <location>
        <begin position="50"/>
        <end position="71"/>
    </location>
</feature>
<dbReference type="Proteomes" id="UP000002630">
    <property type="component" value="Linkage Group LG27"/>
</dbReference>
<evidence type="ECO:0000256" key="10">
    <source>
        <dbReference type="SAM" id="MobiDB-lite"/>
    </source>
</evidence>
<keyword evidence="6" id="KW-0547">Nucleotide-binding</keyword>
<dbReference type="Gene3D" id="3.40.50.2020">
    <property type="match status" value="2"/>
</dbReference>
<evidence type="ECO:0000256" key="8">
    <source>
        <dbReference type="ARBA" id="ARBA00022840"/>
    </source>
</evidence>
<evidence type="ECO:0000259" key="11">
    <source>
        <dbReference type="Pfam" id="PF13793"/>
    </source>
</evidence>
<dbReference type="OrthoDB" id="413572at2759"/>
<dbReference type="GO" id="GO:0016301">
    <property type="term" value="F:kinase activity"/>
    <property type="evidence" value="ECO:0007669"/>
    <property type="project" value="UniProtKB-KW"/>
</dbReference>
<proteinExistence type="inferred from homology"/>
<dbReference type="InterPro" id="IPR029099">
    <property type="entry name" value="Pribosyltran_N"/>
</dbReference>
<dbReference type="GO" id="GO:0005524">
    <property type="term" value="F:ATP binding"/>
    <property type="evidence" value="ECO:0007669"/>
    <property type="project" value="UniProtKB-KW"/>
</dbReference>
<accession>D7FX99</accession>
<evidence type="ECO:0000256" key="3">
    <source>
        <dbReference type="ARBA" id="ARBA00013247"/>
    </source>
</evidence>
<reference evidence="12 13" key="1">
    <citation type="journal article" date="2010" name="Nature">
        <title>The Ectocarpus genome and the independent evolution of multicellularity in brown algae.</title>
        <authorList>
            <person name="Cock J.M."/>
            <person name="Sterck L."/>
            <person name="Rouze P."/>
            <person name="Scornet D."/>
            <person name="Allen A.E."/>
            <person name="Amoutzias G."/>
            <person name="Anthouard V."/>
            <person name="Artiguenave F."/>
            <person name="Aury J.M."/>
            <person name="Badger J.H."/>
            <person name="Beszteri B."/>
            <person name="Billiau K."/>
            <person name="Bonnet E."/>
            <person name="Bothwell J.H."/>
            <person name="Bowler C."/>
            <person name="Boyen C."/>
            <person name="Brownlee C."/>
            <person name="Carrano C.J."/>
            <person name="Charrier B."/>
            <person name="Cho G.Y."/>
            <person name="Coelho S.M."/>
            <person name="Collen J."/>
            <person name="Corre E."/>
            <person name="Da Silva C."/>
            <person name="Delage L."/>
            <person name="Delaroque N."/>
            <person name="Dittami S.M."/>
            <person name="Doulbeau S."/>
            <person name="Elias M."/>
            <person name="Farnham G."/>
            <person name="Gachon C.M."/>
            <person name="Gschloessl B."/>
            <person name="Heesch S."/>
            <person name="Jabbari K."/>
            <person name="Jubin C."/>
            <person name="Kawai H."/>
            <person name="Kimura K."/>
            <person name="Kloareg B."/>
            <person name="Kupper F.C."/>
            <person name="Lang D."/>
            <person name="Le Bail A."/>
            <person name="Leblanc C."/>
            <person name="Lerouge P."/>
            <person name="Lohr M."/>
            <person name="Lopez P.J."/>
            <person name="Martens C."/>
            <person name="Maumus F."/>
            <person name="Michel G."/>
            <person name="Miranda-Saavedra D."/>
            <person name="Morales J."/>
            <person name="Moreau H."/>
            <person name="Motomura T."/>
            <person name="Nagasato C."/>
            <person name="Napoli C.A."/>
            <person name="Nelson D.R."/>
            <person name="Nyvall-Collen P."/>
            <person name="Peters A.F."/>
            <person name="Pommier C."/>
            <person name="Potin P."/>
            <person name="Poulain J."/>
            <person name="Quesneville H."/>
            <person name="Read B."/>
            <person name="Rensing S.A."/>
            <person name="Ritter A."/>
            <person name="Rousvoal S."/>
            <person name="Samanta M."/>
            <person name="Samson G."/>
            <person name="Schroeder D.C."/>
            <person name="Segurens B."/>
            <person name="Strittmatter M."/>
            <person name="Tonon T."/>
            <person name="Tregear J.W."/>
            <person name="Valentin K."/>
            <person name="von Dassow P."/>
            <person name="Yamagishi T."/>
            <person name="Van de Peer Y."/>
            <person name="Wincker P."/>
        </authorList>
    </citation>
    <scope>NUCLEOTIDE SEQUENCE [LARGE SCALE GENOMIC DNA]</scope>
    <source>
        <strain evidence="13">Ec32 / CCAP1310/4</strain>
    </source>
</reference>
<evidence type="ECO:0000256" key="7">
    <source>
        <dbReference type="ARBA" id="ARBA00022777"/>
    </source>
</evidence>
<feature type="domain" description="Ribose-phosphate pyrophosphokinase N-terminal" evidence="11">
    <location>
        <begin position="110"/>
        <end position="196"/>
    </location>
</feature>
<dbReference type="GO" id="GO:0004749">
    <property type="term" value="F:ribose phosphate diphosphokinase activity"/>
    <property type="evidence" value="ECO:0007669"/>
    <property type="project" value="UniProtKB-EC"/>
</dbReference>
<dbReference type="FunFam" id="3.40.50.2020:FF:000014">
    <property type="entry name" value="Ribose-phosphate pyrophosphokinase 1"/>
    <property type="match status" value="1"/>
</dbReference>
<evidence type="ECO:0000256" key="4">
    <source>
        <dbReference type="ARBA" id="ARBA00022679"/>
    </source>
</evidence>
<name>D7FX99_ECTSI</name>
<keyword evidence="13" id="KW-1185">Reference proteome</keyword>
<feature type="region of interest" description="Disordered" evidence="10">
    <location>
        <begin position="1"/>
        <end position="72"/>
    </location>
</feature>
<dbReference type="eggNOG" id="KOG1448">
    <property type="taxonomic scope" value="Eukaryota"/>
</dbReference>
<dbReference type="GO" id="GO:0006015">
    <property type="term" value="P:5-phosphoribose 1-diphosphate biosynthetic process"/>
    <property type="evidence" value="ECO:0007669"/>
    <property type="project" value="TreeGrafter"/>
</dbReference>
<dbReference type="AlphaFoldDB" id="D7FX99"/>
<dbReference type="GO" id="GO:0006164">
    <property type="term" value="P:purine nucleotide biosynthetic process"/>
    <property type="evidence" value="ECO:0007669"/>
    <property type="project" value="TreeGrafter"/>
</dbReference>
<evidence type="ECO:0000256" key="2">
    <source>
        <dbReference type="ARBA" id="ARBA00006478"/>
    </source>
</evidence>
<keyword evidence="5" id="KW-0545">Nucleotide biosynthesis</keyword>
<dbReference type="GO" id="GO:0002189">
    <property type="term" value="C:ribose phosphate diphosphokinase complex"/>
    <property type="evidence" value="ECO:0007669"/>
    <property type="project" value="TreeGrafter"/>
</dbReference>
<organism evidence="12 13">
    <name type="scientific">Ectocarpus siliculosus</name>
    <name type="common">Brown alga</name>
    <name type="synonym">Conferva siliculosa</name>
    <dbReference type="NCBI Taxonomy" id="2880"/>
    <lineage>
        <taxon>Eukaryota</taxon>
        <taxon>Sar</taxon>
        <taxon>Stramenopiles</taxon>
        <taxon>Ochrophyta</taxon>
        <taxon>PX clade</taxon>
        <taxon>Phaeophyceae</taxon>
        <taxon>Ectocarpales</taxon>
        <taxon>Ectocarpaceae</taxon>
        <taxon>Ectocarpus</taxon>
    </lineage>
</organism>
<dbReference type="EC" id="2.7.6.1" evidence="3"/>
<evidence type="ECO:0000256" key="5">
    <source>
        <dbReference type="ARBA" id="ARBA00022727"/>
    </source>
</evidence>
<dbReference type="GO" id="GO:0000287">
    <property type="term" value="F:magnesium ion binding"/>
    <property type="evidence" value="ECO:0007669"/>
    <property type="project" value="InterPro"/>
</dbReference>
<sequence length="406" mass="43360">MRRRRRRRGLRGSRDRRSARSSGSDVGGCRDGARCRRGRRGAAAAVAAARGGGGGGGGGGGPTETGGGAWGRRGMSQGKYYGLKQGDAGAGETVQGEDDKFFDPDYEYLMVVGGSSNKQLANEIAEEMGLKCGAVTLGRYADGEVMVQLDEHVRGKDVYIVQSGQKPVNDNLIELLLMVSTMQRASAKRVTAVIPLSVPAADVGRLLEVMGVDRVIAVDLERPGTGSGGAFLGPGIPVETLLTTNIFPSSGLVKKAIQFKRKLREYVDDVRVQTFLHARPNSGPVDVSSNELMGNIGEVKGRDVVIVDELIDTGGTLGALPRRLKKAGAMNIYVCSSHGLFNANAVAILEESPVDTVFVTNSVPLPEGCKSKKIEQLHIGRYLARMIFAEHVRSADLFKEDDIVFE</sequence>
<dbReference type="InterPro" id="IPR005946">
    <property type="entry name" value="Rib-P_diPkinase"/>
</dbReference>
<dbReference type="SUPFAM" id="SSF53271">
    <property type="entry name" value="PRTase-like"/>
    <property type="match status" value="2"/>
</dbReference>
<comment type="pathway">
    <text evidence="1">Metabolic intermediate biosynthesis; 5-phospho-alpha-D-ribose 1-diphosphate biosynthesis; 5-phospho-alpha-D-ribose 1-diphosphate from D-ribose 5-phosphate (route I): step 1/1.</text>
</comment>
<evidence type="ECO:0000256" key="9">
    <source>
        <dbReference type="ARBA" id="ARBA00049535"/>
    </source>
</evidence>
<dbReference type="PANTHER" id="PTHR10210">
    <property type="entry name" value="RIBOSE-PHOSPHATE DIPHOSPHOKINASE FAMILY MEMBER"/>
    <property type="match status" value="1"/>
</dbReference>
<dbReference type="PANTHER" id="PTHR10210:SF32">
    <property type="entry name" value="RIBOSE-PHOSPHATE PYROPHOSPHOKINASE 2"/>
    <property type="match status" value="1"/>
</dbReference>
<evidence type="ECO:0000256" key="6">
    <source>
        <dbReference type="ARBA" id="ARBA00022741"/>
    </source>
</evidence>
<dbReference type="EMBL" id="FN649752">
    <property type="protein sequence ID" value="CBJ49277.1"/>
    <property type="molecule type" value="Genomic_DNA"/>
</dbReference>
<dbReference type="InParanoid" id="D7FX99"/>
<dbReference type="STRING" id="2880.D7FX99"/>
<comment type="catalytic activity">
    <reaction evidence="9">
        <text>D-ribose 5-phosphate + ATP = 5-phospho-alpha-D-ribose 1-diphosphate + AMP + H(+)</text>
        <dbReference type="Rhea" id="RHEA:15609"/>
        <dbReference type="ChEBI" id="CHEBI:15378"/>
        <dbReference type="ChEBI" id="CHEBI:30616"/>
        <dbReference type="ChEBI" id="CHEBI:58017"/>
        <dbReference type="ChEBI" id="CHEBI:78346"/>
        <dbReference type="ChEBI" id="CHEBI:456215"/>
        <dbReference type="EC" id="2.7.6.1"/>
    </reaction>
</comment>
<dbReference type="Pfam" id="PF14572">
    <property type="entry name" value="Pribosyl_synth"/>
    <property type="match status" value="1"/>
</dbReference>
<evidence type="ECO:0000313" key="12">
    <source>
        <dbReference type="EMBL" id="CBJ49277.1"/>
    </source>
</evidence>
<dbReference type="CDD" id="cd06223">
    <property type="entry name" value="PRTases_typeI"/>
    <property type="match status" value="1"/>
</dbReference>
<dbReference type="InterPro" id="IPR029057">
    <property type="entry name" value="PRTase-like"/>
</dbReference>
<keyword evidence="7" id="KW-0418">Kinase</keyword>
<gene>
    <name evidence="12" type="ORF">Esi_0320_0040</name>
</gene>
<dbReference type="Pfam" id="PF13793">
    <property type="entry name" value="Pribosyltran_N"/>
    <property type="match status" value="1"/>
</dbReference>
<evidence type="ECO:0000256" key="1">
    <source>
        <dbReference type="ARBA" id="ARBA00004996"/>
    </source>
</evidence>
<dbReference type="NCBIfam" id="TIGR01251">
    <property type="entry name" value="ribP_PPkin"/>
    <property type="match status" value="1"/>
</dbReference>
<feature type="compositionally biased region" description="Basic residues" evidence="10">
    <location>
        <begin position="1"/>
        <end position="11"/>
    </location>
</feature>
<dbReference type="SMART" id="SM01400">
    <property type="entry name" value="Pribosyltran_N"/>
    <property type="match status" value="1"/>
</dbReference>
<keyword evidence="4" id="KW-0808">Transferase</keyword>
<dbReference type="GO" id="GO:0005737">
    <property type="term" value="C:cytoplasm"/>
    <property type="evidence" value="ECO:0007669"/>
    <property type="project" value="TreeGrafter"/>
</dbReference>
<evidence type="ECO:0000313" key="13">
    <source>
        <dbReference type="Proteomes" id="UP000002630"/>
    </source>
</evidence>
<comment type="similarity">
    <text evidence="2">Belongs to the ribose-phosphate pyrophosphokinase family.</text>
</comment>